<accession>A0AA45BUP9</accession>
<dbReference type="Proteomes" id="UP000251513">
    <property type="component" value="Unassembled WGS sequence"/>
</dbReference>
<dbReference type="Gene3D" id="3.40.50.720">
    <property type="entry name" value="NAD(P)-binding Rossmann-like Domain"/>
    <property type="match status" value="1"/>
</dbReference>
<dbReference type="SUPFAM" id="SSF69572">
    <property type="entry name" value="Activating enzymes of the ubiquitin-like proteins"/>
    <property type="match status" value="1"/>
</dbReference>
<evidence type="ECO:0000313" key="2">
    <source>
        <dbReference type="Proteomes" id="UP000251513"/>
    </source>
</evidence>
<proteinExistence type="predicted"/>
<name>A0AA45BUP9_XANCM</name>
<gene>
    <name evidence="1" type="ORF">C7T86_13255</name>
</gene>
<reference evidence="1 2" key="1">
    <citation type="submission" date="2018-03" db="EMBL/GenBank/DDBJ databases">
        <title>Sequencing of reference strains of Xanthomonas.</title>
        <authorList>
            <person name="Studholme D.J."/>
            <person name="Vicente J."/>
            <person name="Sarris P."/>
        </authorList>
    </citation>
    <scope>NUCLEOTIDE SEQUENCE [LARGE SCALE GENOMIC DNA]</scope>
    <source>
        <strain evidence="1 2">WHRI 5232</strain>
    </source>
</reference>
<organism evidence="1 2">
    <name type="scientific">Xanthomonas campestris pv. malvacearum</name>
    <dbReference type="NCBI Taxonomy" id="86040"/>
    <lineage>
        <taxon>Bacteria</taxon>
        <taxon>Pseudomonadati</taxon>
        <taxon>Pseudomonadota</taxon>
        <taxon>Gammaproteobacteria</taxon>
        <taxon>Lysobacterales</taxon>
        <taxon>Lysobacteraceae</taxon>
        <taxon>Xanthomonas</taxon>
    </lineage>
</organism>
<comment type="caution">
    <text evidence="1">The sequence shown here is derived from an EMBL/GenBank/DDBJ whole genome shotgun (WGS) entry which is preliminary data.</text>
</comment>
<feature type="non-terminal residue" evidence="1">
    <location>
        <position position="37"/>
    </location>
</feature>
<sequence>MKAQWRERFAGIDRLYGVGTVERLSACRVAVVGMGGV</sequence>
<dbReference type="GO" id="GO:0008641">
    <property type="term" value="F:ubiquitin-like modifier activating enzyme activity"/>
    <property type="evidence" value="ECO:0007669"/>
    <property type="project" value="InterPro"/>
</dbReference>
<dbReference type="AlphaFoldDB" id="A0AA45BUP9"/>
<dbReference type="InterPro" id="IPR035985">
    <property type="entry name" value="Ubiquitin-activating_enz"/>
</dbReference>
<protein>
    <submittedName>
        <fullName evidence="1">tRNA threonylcarbamoyladenosine dehydratase</fullName>
    </submittedName>
</protein>
<dbReference type="EMBL" id="PYJH01000026">
    <property type="protein sequence ID" value="PUE92911.1"/>
    <property type="molecule type" value="Genomic_DNA"/>
</dbReference>
<evidence type="ECO:0000313" key="1">
    <source>
        <dbReference type="EMBL" id="PUE92911.1"/>
    </source>
</evidence>